<reference evidence="1 2" key="1">
    <citation type="submission" date="2021-06" db="EMBL/GenBank/DDBJ databases">
        <authorList>
            <person name="Palmer J.M."/>
        </authorList>
    </citation>
    <scope>NUCLEOTIDE SEQUENCE [LARGE SCALE GENOMIC DNA]</scope>
    <source>
        <strain evidence="1 2">MEX-2019</strain>
        <tissue evidence="1">Muscle</tissue>
    </source>
</reference>
<accession>A0AAV9RHD2</accession>
<organism evidence="1 2">
    <name type="scientific">Crenichthys baileyi</name>
    <name type="common">White River springfish</name>
    <dbReference type="NCBI Taxonomy" id="28760"/>
    <lineage>
        <taxon>Eukaryota</taxon>
        <taxon>Metazoa</taxon>
        <taxon>Chordata</taxon>
        <taxon>Craniata</taxon>
        <taxon>Vertebrata</taxon>
        <taxon>Euteleostomi</taxon>
        <taxon>Actinopterygii</taxon>
        <taxon>Neopterygii</taxon>
        <taxon>Teleostei</taxon>
        <taxon>Neoteleostei</taxon>
        <taxon>Acanthomorphata</taxon>
        <taxon>Ovalentaria</taxon>
        <taxon>Atherinomorphae</taxon>
        <taxon>Cyprinodontiformes</taxon>
        <taxon>Goodeidae</taxon>
        <taxon>Crenichthys</taxon>
    </lineage>
</organism>
<keyword evidence="2" id="KW-1185">Reference proteome</keyword>
<evidence type="ECO:0000313" key="1">
    <source>
        <dbReference type="EMBL" id="KAK5608440.1"/>
    </source>
</evidence>
<comment type="caution">
    <text evidence="1">The sequence shown here is derived from an EMBL/GenBank/DDBJ whole genome shotgun (WGS) entry which is preliminary data.</text>
</comment>
<dbReference type="Proteomes" id="UP001311232">
    <property type="component" value="Unassembled WGS sequence"/>
</dbReference>
<protein>
    <submittedName>
        <fullName evidence="1">Uncharacterized protein</fullName>
    </submittedName>
</protein>
<evidence type="ECO:0000313" key="2">
    <source>
        <dbReference type="Proteomes" id="UP001311232"/>
    </source>
</evidence>
<gene>
    <name evidence="1" type="ORF">CRENBAI_025369</name>
</gene>
<dbReference type="AlphaFoldDB" id="A0AAV9RHD2"/>
<sequence>MFLDCQRKPEYPERTSVEMHVENMLTPCRPQAGIRTKDLLAGRQQCYRFAAWALLSERKIGPCANDCLPYEDLDILECCNLGCSDGGVGIKRATMCTSMLLSPPLFALFPVYLLSKNEK</sequence>
<name>A0AAV9RHD2_9TELE</name>
<proteinExistence type="predicted"/>
<dbReference type="EMBL" id="JAHHUM010001810">
    <property type="protein sequence ID" value="KAK5608440.1"/>
    <property type="molecule type" value="Genomic_DNA"/>
</dbReference>